<dbReference type="Proteomes" id="UP000821845">
    <property type="component" value="Chromosome 6"/>
</dbReference>
<gene>
    <name evidence="1" type="ORF">HPB50_020703</name>
</gene>
<organism evidence="1 2">
    <name type="scientific">Hyalomma asiaticum</name>
    <name type="common">Tick</name>
    <dbReference type="NCBI Taxonomy" id="266040"/>
    <lineage>
        <taxon>Eukaryota</taxon>
        <taxon>Metazoa</taxon>
        <taxon>Ecdysozoa</taxon>
        <taxon>Arthropoda</taxon>
        <taxon>Chelicerata</taxon>
        <taxon>Arachnida</taxon>
        <taxon>Acari</taxon>
        <taxon>Parasitiformes</taxon>
        <taxon>Ixodida</taxon>
        <taxon>Ixodoidea</taxon>
        <taxon>Ixodidae</taxon>
        <taxon>Hyalomminae</taxon>
        <taxon>Hyalomma</taxon>
    </lineage>
</organism>
<name>A0ACB7S352_HYAAI</name>
<evidence type="ECO:0000313" key="1">
    <source>
        <dbReference type="EMBL" id="KAH6928895.1"/>
    </source>
</evidence>
<protein>
    <submittedName>
        <fullName evidence="1">Uncharacterized protein</fullName>
    </submittedName>
</protein>
<dbReference type="EMBL" id="CM023486">
    <property type="protein sequence ID" value="KAH6928895.1"/>
    <property type="molecule type" value="Genomic_DNA"/>
</dbReference>
<comment type="caution">
    <text evidence="1">The sequence shown here is derived from an EMBL/GenBank/DDBJ whole genome shotgun (WGS) entry which is preliminary data.</text>
</comment>
<proteinExistence type="predicted"/>
<keyword evidence="2" id="KW-1185">Reference proteome</keyword>
<accession>A0ACB7S352</accession>
<reference evidence="1" key="1">
    <citation type="submission" date="2020-05" db="EMBL/GenBank/DDBJ databases">
        <title>Large-scale comparative analyses of tick genomes elucidate their genetic diversity and vector capacities.</title>
        <authorList>
            <person name="Jia N."/>
            <person name="Wang J."/>
            <person name="Shi W."/>
            <person name="Du L."/>
            <person name="Sun Y."/>
            <person name="Zhan W."/>
            <person name="Jiang J."/>
            <person name="Wang Q."/>
            <person name="Zhang B."/>
            <person name="Ji P."/>
            <person name="Sakyi L.B."/>
            <person name="Cui X."/>
            <person name="Yuan T."/>
            <person name="Jiang B."/>
            <person name="Yang W."/>
            <person name="Lam T.T.-Y."/>
            <person name="Chang Q."/>
            <person name="Ding S."/>
            <person name="Wang X."/>
            <person name="Zhu J."/>
            <person name="Ruan X."/>
            <person name="Zhao L."/>
            <person name="Wei J."/>
            <person name="Que T."/>
            <person name="Du C."/>
            <person name="Cheng J."/>
            <person name="Dai P."/>
            <person name="Han X."/>
            <person name="Huang E."/>
            <person name="Gao Y."/>
            <person name="Liu J."/>
            <person name="Shao H."/>
            <person name="Ye R."/>
            <person name="Li L."/>
            <person name="Wei W."/>
            <person name="Wang X."/>
            <person name="Wang C."/>
            <person name="Yang T."/>
            <person name="Huo Q."/>
            <person name="Li W."/>
            <person name="Guo W."/>
            <person name="Chen H."/>
            <person name="Zhou L."/>
            <person name="Ni X."/>
            <person name="Tian J."/>
            <person name="Zhou Y."/>
            <person name="Sheng Y."/>
            <person name="Liu T."/>
            <person name="Pan Y."/>
            <person name="Xia L."/>
            <person name="Li J."/>
            <person name="Zhao F."/>
            <person name="Cao W."/>
        </authorList>
    </citation>
    <scope>NUCLEOTIDE SEQUENCE</scope>
    <source>
        <strain evidence="1">Hyas-2018</strain>
    </source>
</reference>
<evidence type="ECO:0000313" key="2">
    <source>
        <dbReference type="Proteomes" id="UP000821845"/>
    </source>
</evidence>
<sequence>MQCGPAESQQASTSTGELYFFTLWPYEDRVFLRALYKKFACTKVHLMAPIMKSAPRDRWDCGHWNMWRNMANAVRSKLRRQVSPKKMESFFWDVIAQGTDADDVTERLDKLIYGPYAPCPAVHTSSGALVGKVREAESETTSSEEYDESVEDDDDSDFMLRSSRSARRQSKDTGRAAKRARSSSARPEDQRLPSERAASSELVKVRRISPVFDSDVGLATRVVAVRSLQCGRYVSATTGV</sequence>